<dbReference type="RefSeq" id="WP_305938194.1">
    <property type="nucleotide sequence ID" value="NZ_CP132191.1"/>
</dbReference>
<dbReference type="Proteomes" id="UP001237011">
    <property type="component" value="Chromosome"/>
</dbReference>
<protein>
    <submittedName>
        <fullName evidence="2">Uncharacterized protein</fullName>
    </submittedName>
</protein>
<keyword evidence="3" id="KW-1185">Reference proteome</keyword>
<proteinExistence type="predicted"/>
<evidence type="ECO:0000313" key="2">
    <source>
        <dbReference type="EMBL" id="WLP85770.1"/>
    </source>
</evidence>
<keyword evidence="1" id="KW-1133">Transmembrane helix</keyword>
<gene>
    <name evidence="2" type="ORF">Q8852_01305</name>
</gene>
<sequence>MNNNNYYWTIDKLEKIFGSIKERKDYNVKNQSNNFQADIDDDFEFDPIGIDGDIYEVEIINNDKRKNQLNTRELEYTLLSNNDNISSNELLFVFLTLINESLTFDENNLTFKNKINEILSSLYLKNNIGNEDLYIPEIHADNCFKKINPNTVSIRDDDEDWNFIALLKNLDFDLPDISQYIKNLKENRSLDSHKQPMKGMKWNVYNFFLSFLSILLTEFQYYDFYININLENNTKMLLNEIIDCLNQKKNLILVYKNNFDKNIWQGIISNYLNKNNISSVILKNSLFLVYQVRSHTVGAWKQFSAEFKNLCSMFTTQFPVCYWFDNLEPIINFGITREDVNRISETTTTLLTEKMFQKASNIIWLRKDMFEFKKWEYNKIDSNNYKYIYLPEITSDNIFNFISQKTKLSKLDSRIFSKFYHDYLSKYSIQDILDEYNISNQKYQEFLFHKISESYNSTNISNIINILKDLQLEKDASFELTKILKLVNDTAKIQKSKPYSLFCLGEKLNFEILNKKMNLEIFHELDLSKIRPHILFSSNTRFENSLLSIVKNYPNSIICINNIQHASKETITMFLNILDEGYFVDDKNEKHYCYLNTFIFTDSNSDKILAYQLEKDTTVRNFLNSFYPHEFIARFTNIIFINKNITLNIANEFASEFIYQMSKITDIKITFNMDTLSNNIDKYIEEDDKLLNLKFEIMNSIANTIQNHNNGSIILFCEFHSIAFKYVLEGDEND</sequence>
<feature type="transmembrane region" description="Helical" evidence="1">
    <location>
        <begin position="204"/>
        <end position="222"/>
    </location>
</feature>
<keyword evidence="1" id="KW-0472">Membrane</keyword>
<dbReference type="Gene3D" id="3.40.50.300">
    <property type="entry name" value="P-loop containing nucleotide triphosphate hydrolases"/>
    <property type="match status" value="1"/>
</dbReference>
<keyword evidence="1" id="KW-0812">Transmembrane</keyword>
<evidence type="ECO:0000313" key="3">
    <source>
        <dbReference type="Proteomes" id="UP001237011"/>
    </source>
</evidence>
<accession>A0ABY9HC59</accession>
<dbReference type="SUPFAM" id="SSF52540">
    <property type="entry name" value="P-loop containing nucleoside triphosphate hydrolases"/>
    <property type="match status" value="1"/>
</dbReference>
<dbReference type="EMBL" id="CP132191">
    <property type="protein sequence ID" value="WLP85770.1"/>
    <property type="molecule type" value="Genomic_DNA"/>
</dbReference>
<reference evidence="2" key="1">
    <citation type="submission" date="2023-08" db="EMBL/GenBank/DDBJ databases">
        <title>Complete genome sequence of Mycoplasma seminis 2200.</title>
        <authorList>
            <person name="Spergser J."/>
        </authorList>
    </citation>
    <scope>NUCLEOTIDE SEQUENCE [LARGE SCALE GENOMIC DNA]</scope>
    <source>
        <strain evidence="2">2200</strain>
    </source>
</reference>
<name>A0ABY9HC59_9MOLU</name>
<dbReference type="InterPro" id="IPR027417">
    <property type="entry name" value="P-loop_NTPase"/>
</dbReference>
<organism evidence="2 3">
    <name type="scientific">Mycoplasma seminis</name>
    <dbReference type="NCBI Taxonomy" id="512749"/>
    <lineage>
        <taxon>Bacteria</taxon>
        <taxon>Bacillati</taxon>
        <taxon>Mycoplasmatota</taxon>
        <taxon>Mollicutes</taxon>
        <taxon>Mycoplasmataceae</taxon>
        <taxon>Mycoplasma</taxon>
    </lineage>
</organism>
<evidence type="ECO:0000256" key="1">
    <source>
        <dbReference type="SAM" id="Phobius"/>
    </source>
</evidence>